<reference evidence="2 3" key="1">
    <citation type="submission" date="2018-10" db="EMBL/GenBank/DDBJ databases">
        <title>Anaerotruncus faecis sp. nov., isolated from human feces.</title>
        <authorList>
            <person name="Wang Y.-J."/>
        </authorList>
    </citation>
    <scope>NUCLEOTIDE SEQUENCE [LARGE SCALE GENOMIC DNA]</scope>
    <source>
        <strain evidence="2 3">22A2-44</strain>
    </source>
</reference>
<evidence type="ECO:0000313" key="3">
    <source>
        <dbReference type="Proteomes" id="UP000276301"/>
    </source>
</evidence>
<evidence type="ECO:0000313" key="2">
    <source>
        <dbReference type="EMBL" id="RLL09611.1"/>
    </source>
</evidence>
<feature type="transmembrane region" description="Helical" evidence="1">
    <location>
        <begin position="6"/>
        <end position="26"/>
    </location>
</feature>
<proteinExistence type="predicted"/>
<feature type="transmembrane region" description="Helical" evidence="1">
    <location>
        <begin position="38"/>
        <end position="56"/>
    </location>
</feature>
<accession>A0A498CMN6</accession>
<dbReference type="RefSeq" id="WP_101547971.1">
    <property type="nucleotide sequence ID" value="NZ_DBFNFR010000129.1"/>
</dbReference>
<feature type="transmembrane region" description="Helical" evidence="1">
    <location>
        <begin position="62"/>
        <end position="81"/>
    </location>
</feature>
<sequence length="98" mass="10796">MAWVDYALYLVFGGVAFILLAFAANLVITAKTGKSSLLLSRIYYIAAIVTVLVNLVRSVAVYNWGIWLANLLVLACVGVAFRRNERDAKSTEEQGRGR</sequence>
<evidence type="ECO:0000256" key="1">
    <source>
        <dbReference type="SAM" id="Phobius"/>
    </source>
</evidence>
<keyword evidence="1" id="KW-0812">Transmembrane</keyword>
<keyword evidence="1" id="KW-0472">Membrane</keyword>
<dbReference type="Proteomes" id="UP000276301">
    <property type="component" value="Unassembled WGS sequence"/>
</dbReference>
<dbReference type="EMBL" id="RCHT01000020">
    <property type="protein sequence ID" value="RLL09611.1"/>
    <property type="molecule type" value="Genomic_DNA"/>
</dbReference>
<name>A0A498CMN6_9FIRM</name>
<protein>
    <submittedName>
        <fullName evidence="2">Uncharacterized protein</fullName>
    </submittedName>
</protein>
<organism evidence="2 3">
    <name type="scientific">Anaerotruncus massiliensis</name>
    <name type="common">ex Liu et al. 2021</name>
    <dbReference type="NCBI Taxonomy" id="2321404"/>
    <lineage>
        <taxon>Bacteria</taxon>
        <taxon>Bacillati</taxon>
        <taxon>Bacillota</taxon>
        <taxon>Clostridia</taxon>
        <taxon>Eubacteriales</taxon>
        <taxon>Oscillospiraceae</taxon>
        <taxon>Anaerotruncus</taxon>
    </lineage>
</organism>
<comment type="caution">
    <text evidence="2">The sequence shown here is derived from an EMBL/GenBank/DDBJ whole genome shotgun (WGS) entry which is preliminary data.</text>
</comment>
<keyword evidence="1" id="KW-1133">Transmembrane helix</keyword>
<gene>
    <name evidence="2" type="ORF">D4A47_10195</name>
</gene>
<keyword evidence="3" id="KW-1185">Reference proteome</keyword>
<dbReference type="AlphaFoldDB" id="A0A498CMN6"/>